<evidence type="ECO:0000313" key="5">
    <source>
        <dbReference type="Proteomes" id="UP000604825"/>
    </source>
</evidence>
<keyword evidence="5" id="KW-1185">Reference proteome</keyword>
<evidence type="ECO:0000313" key="4">
    <source>
        <dbReference type="EMBL" id="CAD6269391.1"/>
    </source>
</evidence>
<comment type="caution">
    <text evidence="4">The sequence shown here is derived from an EMBL/GenBank/DDBJ whole genome shotgun (WGS) entry which is preliminary data.</text>
</comment>
<evidence type="ECO:0000256" key="1">
    <source>
        <dbReference type="ARBA" id="ARBA00006524"/>
    </source>
</evidence>
<feature type="region of interest" description="Disordered" evidence="3">
    <location>
        <begin position="125"/>
        <end position="193"/>
    </location>
</feature>
<dbReference type="EMBL" id="CAJGYO010000015">
    <property type="protein sequence ID" value="CAD6269391.1"/>
    <property type="molecule type" value="Genomic_DNA"/>
</dbReference>
<dbReference type="OrthoDB" id="263560at2759"/>
<gene>
    <name evidence="4" type="ORF">NCGR_LOCUS52695</name>
</gene>
<evidence type="ECO:0000256" key="2">
    <source>
        <dbReference type="ARBA" id="ARBA00022552"/>
    </source>
</evidence>
<protein>
    <recommendedName>
        <fullName evidence="6">Pre-rRNA-processing protein TSR2</fullName>
    </recommendedName>
</protein>
<dbReference type="Pfam" id="PF10273">
    <property type="entry name" value="WGG"/>
    <property type="match status" value="1"/>
</dbReference>
<evidence type="ECO:0008006" key="6">
    <source>
        <dbReference type="Google" id="ProtNLM"/>
    </source>
</evidence>
<dbReference type="PANTHER" id="PTHR21250">
    <property type="entry name" value="PRE-RRNA-PROCESSING PROTEIN TSR2 HOMOLOG"/>
    <property type="match status" value="1"/>
</dbReference>
<evidence type="ECO:0000256" key="3">
    <source>
        <dbReference type="SAM" id="MobiDB-lite"/>
    </source>
</evidence>
<sequence length="193" mass="20780">MASSSSSGTAGVGVLSDEGATAMAECIGLLFGRWTALQLAVRNRWGGRDSQANADQLASSVLSWFTRKAARGAGPLDQDELEELLYDAMGESFNADIEDGSVEESYSYMDKLRKTRLAGAAPLPRSKRYRGYDSSSDDESSRSEEDDDGAGPMEVECRRRGTQNPPSPSPMRMDGPPCRLGAAASSRAQERKN</sequence>
<comment type="similarity">
    <text evidence="1">Belongs to the TSR2 family.</text>
</comment>
<proteinExistence type="inferred from homology"/>
<keyword evidence="2" id="KW-0698">rRNA processing</keyword>
<dbReference type="InterPro" id="IPR019398">
    <property type="entry name" value="Pre-rRNA_process_TSR2"/>
</dbReference>
<dbReference type="GO" id="GO:0006364">
    <property type="term" value="P:rRNA processing"/>
    <property type="evidence" value="ECO:0007669"/>
    <property type="project" value="UniProtKB-KW"/>
</dbReference>
<organism evidence="4 5">
    <name type="scientific">Miscanthus lutarioriparius</name>
    <dbReference type="NCBI Taxonomy" id="422564"/>
    <lineage>
        <taxon>Eukaryota</taxon>
        <taxon>Viridiplantae</taxon>
        <taxon>Streptophyta</taxon>
        <taxon>Embryophyta</taxon>
        <taxon>Tracheophyta</taxon>
        <taxon>Spermatophyta</taxon>
        <taxon>Magnoliopsida</taxon>
        <taxon>Liliopsida</taxon>
        <taxon>Poales</taxon>
        <taxon>Poaceae</taxon>
        <taxon>PACMAD clade</taxon>
        <taxon>Panicoideae</taxon>
        <taxon>Andropogonodae</taxon>
        <taxon>Andropogoneae</taxon>
        <taxon>Saccharinae</taxon>
        <taxon>Miscanthus</taxon>
    </lineage>
</organism>
<dbReference type="AlphaFoldDB" id="A0A811RHE0"/>
<dbReference type="Proteomes" id="UP000604825">
    <property type="component" value="Unassembled WGS sequence"/>
</dbReference>
<name>A0A811RHE0_9POAL</name>
<reference evidence="4" key="1">
    <citation type="submission" date="2020-10" db="EMBL/GenBank/DDBJ databases">
        <authorList>
            <person name="Han B."/>
            <person name="Lu T."/>
            <person name="Zhao Q."/>
            <person name="Huang X."/>
            <person name="Zhao Y."/>
        </authorList>
    </citation>
    <scope>NUCLEOTIDE SEQUENCE</scope>
</reference>
<accession>A0A811RHE0</accession>